<protein>
    <submittedName>
        <fullName evidence="2">Uncharacterized protein</fullName>
    </submittedName>
</protein>
<comment type="caution">
    <text evidence="2">The sequence shown here is derived from an EMBL/GenBank/DDBJ whole genome shotgun (WGS) entry which is preliminary data.</text>
</comment>
<dbReference type="EMBL" id="MU860873">
    <property type="protein sequence ID" value="KAK4232801.1"/>
    <property type="molecule type" value="Genomic_DNA"/>
</dbReference>
<gene>
    <name evidence="2" type="ORF">C8A03DRAFT_39565</name>
</gene>
<keyword evidence="3" id="KW-1185">Reference proteome</keyword>
<proteinExistence type="predicted"/>
<sequence length="211" mass="22576">MLLLPLLFSSLPLTTTLSLPLNTTALLPWQIPSLSTHSPSGYPANHPYSRLRFTIHDPNTIVLGPTRFGDAAFPPSTANCTVWWLPYHGSEDDPMMPGLTHTCGDPDTMAGKWTFQVLNGSTGDGGGSPTTDFTLRVMLSEAVVLGTGGVVNLKFEGEAAFRRARDGNLEGACGGSGVCSWGLKEEDAPVLVRQRLVEVKCVTGKCEEGEE</sequence>
<reference evidence="2" key="2">
    <citation type="submission" date="2023-05" db="EMBL/GenBank/DDBJ databases">
        <authorList>
            <consortium name="Lawrence Berkeley National Laboratory"/>
            <person name="Steindorff A."/>
            <person name="Hensen N."/>
            <person name="Bonometti L."/>
            <person name="Westerberg I."/>
            <person name="Brannstrom I.O."/>
            <person name="Guillou S."/>
            <person name="Cros-Aarteil S."/>
            <person name="Calhoun S."/>
            <person name="Haridas S."/>
            <person name="Kuo A."/>
            <person name="Mondo S."/>
            <person name="Pangilinan J."/>
            <person name="Riley R."/>
            <person name="Labutti K."/>
            <person name="Andreopoulos B."/>
            <person name="Lipzen A."/>
            <person name="Chen C."/>
            <person name="Yanf M."/>
            <person name="Daum C."/>
            <person name="Ng V."/>
            <person name="Clum A."/>
            <person name="Ohm R."/>
            <person name="Martin F."/>
            <person name="Silar P."/>
            <person name="Natvig D."/>
            <person name="Lalanne C."/>
            <person name="Gautier V."/>
            <person name="Ament-Velasquez S.L."/>
            <person name="Kruys A."/>
            <person name="Hutchinson M.I."/>
            <person name="Powell A.J."/>
            <person name="Barry K."/>
            <person name="Miller A.N."/>
            <person name="Grigoriev I.V."/>
            <person name="Debuchy R."/>
            <person name="Gladieux P."/>
            <person name="Thoren M.H."/>
            <person name="Johannesson H."/>
        </authorList>
    </citation>
    <scope>NUCLEOTIDE SEQUENCE</scope>
    <source>
        <strain evidence="2">CBS 532.94</strain>
    </source>
</reference>
<dbReference type="AlphaFoldDB" id="A0AAN7H2W8"/>
<evidence type="ECO:0000313" key="3">
    <source>
        <dbReference type="Proteomes" id="UP001303760"/>
    </source>
</evidence>
<feature type="signal peptide" evidence="1">
    <location>
        <begin position="1"/>
        <end position="18"/>
    </location>
</feature>
<evidence type="ECO:0000313" key="2">
    <source>
        <dbReference type="EMBL" id="KAK4232801.1"/>
    </source>
</evidence>
<evidence type="ECO:0000256" key="1">
    <source>
        <dbReference type="SAM" id="SignalP"/>
    </source>
</evidence>
<reference evidence="2" key="1">
    <citation type="journal article" date="2023" name="Mol. Phylogenet. Evol.">
        <title>Genome-scale phylogeny and comparative genomics of the fungal order Sordariales.</title>
        <authorList>
            <person name="Hensen N."/>
            <person name="Bonometti L."/>
            <person name="Westerberg I."/>
            <person name="Brannstrom I.O."/>
            <person name="Guillou S."/>
            <person name="Cros-Aarteil S."/>
            <person name="Calhoun S."/>
            <person name="Haridas S."/>
            <person name="Kuo A."/>
            <person name="Mondo S."/>
            <person name="Pangilinan J."/>
            <person name="Riley R."/>
            <person name="LaButti K."/>
            <person name="Andreopoulos B."/>
            <person name="Lipzen A."/>
            <person name="Chen C."/>
            <person name="Yan M."/>
            <person name="Daum C."/>
            <person name="Ng V."/>
            <person name="Clum A."/>
            <person name="Steindorff A."/>
            <person name="Ohm R.A."/>
            <person name="Martin F."/>
            <person name="Silar P."/>
            <person name="Natvig D.O."/>
            <person name="Lalanne C."/>
            <person name="Gautier V."/>
            <person name="Ament-Velasquez S.L."/>
            <person name="Kruys A."/>
            <person name="Hutchinson M.I."/>
            <person name="Powell A.J."/>
            <person name="Barry K."/>
            <person name="Miller A.N."/>
            <person name="Grigoriev I.V."/>
            <person name="Debuchy R."/>
            <person name="Gladieux P."/>
            <person name="Hiltunen Thoren M."/>
            <person name="Johannesson H."/>
        </authorList>
    </citation>
    <scope>NUCLEOTIDE SEQUENCE</scope>
    <source>
        <strain evidence="2">CBS 532.94</strain>
    </source>
</reference>
<organism evidence="2 3">
    <name type="scientific">Achaetomium macrosporum</name>
    <dbReference type="NCBI Taxonomy" id="79813"/>
    <lineage>
        <taxon>Eukaryota</taxon>
        <taxon>Fungi</taxon>
        <taxon>Dikarya</taxon>
        <taxon>Ascomycota</taxon>
        <taxon>Pezizomycotina</taxon>
        <taxon>Sordariomycetes</taxon>
        <taxon>Sordariomycetidae</taxon>
        <taxon>Sordariales</taxon>
        <taxon>Chaetomiaceae</taxon>
        <taxon>Achaetomium</taxon>
    </lineage>
</organism>
<dbReference type="Proteomes" id="UP001303760">
    <property type="component" value="Unassembled WGS sequence"/>
</dbReference>
<keyword evidence="1" id="KW-0732">Signal</keyword>
<accession>A0AAN7H2W8</accession>
<feature type="chain" id="PRO_5042869101" evidence="1">
    <location>
        <begin position="19"/>
        <end position="211"/>
    </location>
</feature>
<name>A0AAN7H2W8_9PEZI</name>